<protein>
    <submittedName>
        <fullName evidence="1">Uncharacterized protein</fullName>
    </submittedName>
</protein>
<name>A0A1S9V757_BACCE</name>
<gene>
    <name evidence="1" type="ORF">BW892_06940</name>
</gene>
<evidence type="ECO:0000313" key="2">
    <source>
        <dbReference type="Proteomes" id="UP000191124"/>
    </source>
</evidence>
<accession>A0A1S9V757</accession>
<dbReference type="EMBL" id="MUAL01000007">
    <property type="protein sequence ID" value="OOR30259.1"/>
    <property type="molecule type" value="Genomic_DNA"/>
</dbReference>
<dbReference type="RefSeq" id="WP_078179948.1">
    <property type="nucleotide sequence ID" value="NZ_MUAL01000007.1"/>
</dbReference>
<reference evidence="1 2" key="1">
    <citation type="submission" date="2017-01" db="EMBL/GenBank/DDBJ databases">
        <title>Bacillus cereus isolates.</title>
        <authorList>
            <person name="Beno S.M."/>
        </authorList>
    </citation>
    <scope>NUCLEOTIDE SEQUENCE [LARGE SCALE GENOMIC DNA]</scope>
    <source>
        <strain evidence="1 2">FSL M7-1219</strain>
    </source>
</reference>
<sequence>MEYGVYLFGEVMTTHDNYFKACDEAQQLTRDTGVVHGVMPIEDKKIDKTKVIELLSTLIVDAHSNGNFEWMYKPMQTSLDKLCEELNISVEEVQDRVIERF</sequence>
<dbReference type="AlphaFoldDB" id="A0A1S9V757"/>
<proteinExistence type="predicted"/>
<evidence type="ECO:0000313" key="1">
    <source>
        <dbReference type="EMBL" id="OOR30259.1"/>
    </source>
</evidence>
<comment type="caution">
    <text evidence="1">The sequence shown here is derived from an EMBL/GenBank/DDBJ whole genome shotgun (WGS) entry which is preliminary data.</text>
</comment>
<organism evidence="1 2">
    <name type="scientific">Bacillus cereus</name>
    <dbReference type="NCBI Taxonomy" id="1396"/>
    <lineage>
        <taxon>Bacteria</taxon>
        <taxon>Bacillati</taxon>
        <taxon>Bacillota</taxon>
        <taxon>Bacilli</taxon>
        <taxon>Bacillales</taxon>
        <taxon>Bacillaceae</taxon>
        <taxon>Bacillus</taxon>
        <taxon>Bacillus cereus group</taxon>
    </lineage>
</organism>
<dbReference type="Proteomes" id="UP000191124">
    <property type="component" value="Unassembled WGS sequence"/>
</dbReference>